<organism evidence="2 3">
    <name type="scientific">Raphanus sativus</name>
    <name type="common">Radish</name>
    <name type="synonym">Raphanus raphanistrum var. sativus</name>
    <dbReference type="NCBI Taxonomy" id="3726"/>
    <lineage>
        <taxon>Eukaryota</taxon>
        <taxon>Viridiplantae</taxon>
        <taxon>Streptophyta</taxon>
        <taxon>Embryophyta</taxon>
        <taxon>Tracheophyta</taxon>
        <taxon>Spermatophyta</taxon>
        <taxon>Magnoliopsida</taxon>
        <taxon>eudicotyledons</taxon>
        <taxon>Gunneridae</taxon>
        <taxon>Pentapetalae</taxon>
        <taxon>rosids</taxon>
        <taxon>malvids</taxon>
        <taxon>Brassicales</taxon>
        <taxon>Brassicaceae</taxon>
        <taxon>Brassiceae</taxon>
        <taxon>Raphanus</taxon>
    </lineage>
</organism>
<reference evidence="2" key="1">
    <citation type="journal article" date="2019" name="Database">
        <title>The radish genome database (RadishGD): an integrated information resource for radish genomics.</title>
        <authorList>
            <person name="Yu H.J."/>
            <person name="Baek S."/>
            <person name="Lee Y.J."/>
            <person name="Cho A."/>
            <person name="Mun J.H."/>
        </authorList>
    </citation>
    <scope>NUCLEOTIDE SEQUENCE [LARGE SCALE GENOMIC DNA]</scope>
    <source>
        <strain evidence="2">cv. WK10039</strain>
    </source>
</reference>
<reference evidence="3" key="2">
    <citation type="submission" date="2025-08" db="UniProtKB">
        <authorList>
            <consortium name="RefSeq"/>
        </authorList>
    </citation>
    <scope>IDENTIFICATION</scope>
    <source>
        <tissue evidence="3">Leaf</tissue>
    </source>
</reference>
<evidence type="ECO:0000313" key="3">
    <source>
        <dbReference type="RefSeq" id="XP_018487855.1"/>
    </source>
</evidence>
<accession>A0A6J0NTT1</accession>
<dbReference type="PANTHER" id="PTHR33116:SF84">
    <property type="entry name" value="RNA-DIRECTED DNA POLYMERASE"/>
    <property type="match status" value="1"/>
</dbReference>
<proteinExistence type="predicted"/>
<evidence type="ECO:0000259" key="1">
    <source>
        <dbReference type="Pfam" id="PF13966"/>
    </source>
</evidence>
<gene>
    <name evidence="3" type="primary">LOC108858426</name>
</gene>
<dbReference type="RefSeq" id="XP_018487855.1">
    <property type="nucleotide sequence ID" value="XM_018632353.1"/>
</dbReference>
<dbReference type="Proteomes" id="UP000504610">
    <property type="component" value="Chromosome 5"/>
</dbReference>
<feature type="domain" description="Reverse transcriptase zinc-binding" evidence="1">
    <location>
        <begin position="2"/>
        <end position="47"/>
    </location>
</feature>
<sequence length="146" mass="17349">MVLNRCPTKDRLLNWGLQTDALCVLCRAYDESKDHLFFQCCYSKDLWDRVAHKCDLTSSSSWETTLQSLRCSPGTRLQKKLRLLSWQATIYLIWSERNSRIHRNHFKSHTALFRELDHLIRIRIASFRFNDPAQSSDLLSLWFLRS</sequence>
<dbReference type="InterPro" id="IPR026960">
    <property type="entry name" value="RVT-Znf"/>
</dbReference>
<dbReference type="KEGG" id="rsz:108858426"/>
<dbReference type="PANTHER" id="PTHR33116">
    <property type="entry name" value="REVERSE TRANSCRIPTASE ZINC-BINDING DOMAIN-CONTAINING PROTEIN-RELATED-RELATED"/>
    <property type="match status" value="1"/>
</dbReference>
<dbReference type="AlphaFoldDB" id="A0A6J0NTT1"/>
<keyword evidence="2" id="KW-1185">Reference proteome</keyword>
<protein>
    <submittedName>
        <fullName evidence="3">Uncharacterized protein LOC108858426</fullName>
    </submittedName>
</protein>
<dbReference type="GeneID" id="108858426"/>
<dbReference type="Pfam" id="PF13966">
    <property type="entry name" value="zf-RVT"/>
    <property type="match status" value="1"/>
</dbReference>
<evidence type="ECO:0000313" key="2">
    <source>
        <dbReference type="Proteomes" id="UP000504610"/>
    </source>
</evidence>
<name>A0A6J0NTT1_RAPSA</name>
<dbReference type="OrthoDB" id="1109839at2759"/>